<keyword evidence="1" id="KW-0472">Membrane</keyword>
<evidence type="ECO:0000259" key="4">
    <source>
        <dbReference type="Pfam" id="PF16555"/>
    </source>
</evidence>
<name>A0A6N3GMN0_9CLOT</name>
<dbReference type="InterPro" id="IPR013783">
    <property type="entry name" value="Ig-like_fold"/>
</dbReference>
<feature type="domain" description="CNA-B" evidence="3">
    <location>
        <begin position="183"/>
        <end position="263"/>
    </location>
</feature>
<feature type="chain" id="PRO_5026784945" evidence="2">
    <location>
        <begin position="29"/>
        <end position="309"/>
    </location>
</feature>
<proteinExistence type="predicted"/>
<feature type="transmembrane region" description="Helical" evidence="1">
    <location>
        <begin position="283"/>
        <end position="301"/>
    </location>
</feature>
<keyword evidence="1" id="KW-0812">Transmembrane</keyword>
<dbReference type="EMBL" id="CACRTV010000087">
    <property type="protein sequence ID" value="VYU66147.1"/>
    <property type="molecule type" value="Genomic_DNA"/>
</dbReference>
<reference evidence="5" key="1">
    <citation type="submission" date="2019-11" db="EMBL/GenBank/DDBJ databases">
        <authorList>
            <person name="Feng L."/>
        </authorList>
    </citation>
    <scope>NUCLEOTIDE SEQUENCE</scope>
    <source>
        <strain evidence="5">CParaputrificumLFYP93</strain>
    </source>
</reference>
<gene>
    <name evidence="5" type="ORF">CPLFYP93_03221</name>
</gene>
<evidence type="ECO:0000313" key="5">
    <source>
        <dbReference type="EMBL" id="VYU66147.1"/>
    </source>
</evidence>
<protein>
    <submittedName>
        <fullName evidence="5">Cna protein B-type domain protein</fullName>
    </submittedName>
</protein>
<organism evidence="5">
    <name type="scientific">Clostridium paraputrificum</name>
    <dbReference type="NCBI Taxonomy" id="29363"/>
    <lineage>
        <taxon>Bacteria</taxon>
        <taxon>Bacillati</taxon>
        <taxon>Bacillota</taxon>
        <taxon>Clostridia</taxon>
        <taxon>Eubacteriales</taxon>
        <taxon>Clostridiaceae</taxon>
        <taxon>Clostridium</taxon>
    </lineage>
</organism>
<dbReference type="CDD" id="cd00222">
    <property type="entry name" value="CollagenBindB"/>
    <property type="match status" value="1"/>
</dbReference>
<evidence type="ECO:0000259" key="3">
    <source>
        <dbReference type="Pfam" id="PF05738"/>
    </source>
</evidence>
<accession>A0A6N3GMN0</accession>
<feature type="signal peptide" evidence="2">
    <location>
        <begin position="1"/>
        <end position="28"/>
    </location>
</feature>
<sequence>MKKQNSMHIKLLTVVLMFLTAFSLPVKAAHKGSITIVNKTYEGKLLENIDVQLYKIAYFTDDSRREIVMEDAFKDFELTIDKLVYSDALEDSASLCKSFIAENSIQPLDVKATDENGKAVFSDVSDGIYFVMQNQINSHEYTVTSVPFYIQVPFEDKDGNSNYQVTTYPKNEVLYHKEMDELSVVKIWKDDNNKDKMRPDYIEVGLYGNGQLKETVELSNLNNWSYTWTDLSKDVVWNVEEIKVPDNYLMTSERNGNQITITNEFHSDGDSYDIADTGDKMRIGFYVMLFAVSGVLLLIYVKCFRKKSN</sequence>
<dbReference type="Pfam" id="PF16555">
    <property type="entry name" value="GramPos_pilinD1"/>
    <property type="match status" value="1"/>
</dbReference>
<dbReference type="Gene3D" id="2.60.40.10">
    <property type="entry name" value="Immunoglobulins"/>
    <property type="match status" value="1"/>
</dbReference>
<dbReference type="Gene3D" id="2.60.40.1140">
    <property type="entry name" value="Collagen-binding surface protein Cna, B-type domain"/>
    <property type="match status" value="1"/>
</dbReference>
<evidence type="ECO:0000256" key="2">
    <source>
        <dbReference type="SAM" id="SignalP"/>
    </source>
</evidence>
<keyword evidence="1" id="KW-1133">Transmembrane helix</keyword>
<dbReference type="InterPro" id="IPR032364">
    <property type="entry name" value="GramPos_pilinD1_N"/>
</dbReference>
<dbReference type="InterPro" id="IPR008454">
    <property type="entry name" value="Collagen-bd_Cna-like_B-typ_dom"/>
</dbReference>
<keyword evidence="2" id="KW-0732">Signal</keyword>
<feature type="domain" description="Gram-positive pilin subunit D1 N-terminal" evidence="4">
    <location>
        <begin position="42"/>
        <end position="172"/>
    </location>
</feature>
<evidence type="ECO:0000256" key="1">
    <source>
        <dbReference type="SAM" id="Phobius"/>
    </source>
</evidence>
<dbReference type="RefSeq" id="WP_156563205.1">
    <property type="nucleotide sequence ID" value="NZ_CACRTV010000087.1"/>
</dbReference>
<dbReference type="SUPFAM" id="SSF49478">
    <property type="entry name" value="Cna protein B-type domain"/>
    <property type="match status" value="1"/>
</dbReference>
<dbReference type="AlphaFoldDB" id="A0A6N3GMN0"/>
<dbReference type="Pfam" id="PF05738">
    <property type="entry name" value="Cna_B"/>
    <property type="match status" value="1"/>
</dbReference>